<dbReference type="Proteomes" id="UP000620124">
    <property type="component" value="Unassembled WGS sequence"/>
</dbReference>
<keyword evidence="1" id="KW-0812">Transmembrane</keyword>
<evidence type="ECO:0000256" key="2">
    <source>
        <dbReference type="SAM" id="SignalP"/>
    </source>
</evidence>
<organism evidence="3 4">
    <name type="scientific">Mycena venus</name>
    <dbReference type="NCBI Taxonomy" id="2733690"/>
    <lineage>
        <taxon>Eukaryota</taxon>
        <taxon>Fungi</taxon>
        <taxon>Dikarya</taxon>
        <taxon>Basidiomycota</taxon>
        <taxon>Agaricomycotina</taxon>
        <taxon>Agaricomycetes</taxon>
        <taxon>Agaricomycetidae</taxon>
        <taxon>Agaricales</taxon>
        <taxon>Marasmiineae</taxon>
        <taxon>Mycenaceae</taxon>
        <taxon>Mycena</taxon>
    </lineage>
</organism>
<protein>
    <submittedName>
        <fullName evidence="3">Uncharacterized protein</fullName>
    </submittedName>
</protein>
<dbReference type="EMBL" id="JACAZI010000007">
    <property type="protein sequence ID" value="KAF7355796.1"/>
    <property type="molecule type" value="Genomic_DNA"/>
</dbReference>
<proteinExistence type="predicted"/>
<reference evidence="3" key="1">
    <citation type="submission" date="2020-05" db="EMBL/GenBank/DDBJ databases">
        <title>Mycena genomes resolve the evolution of fungal bioluminescence.</title>
        <authorList>
            <person name="Tsai I.J."/>
        </authorList>
    </citation>
    <scope>NUCLEOTIDE SEQUENCE</scope>
    <source>
        <strain evidence="3">CCC161011</strain>
    </source>
</reference>
<keyword evidence="2" id="KW-0732">Signal</keyword>
<evidence type="ECO:0000313" key="4">
    <source>
        <dbReference type="Proteomes" id="UP000620124"/>
    </source>
</evidence>
<evidence type="ECO:0000313" key="3">
    <source>
        <dbReference type="EMBL" id="KAF7355796.1"/>
    </source>
</evidence>
<comment type="caution">
    <text evidence="3">The sequence shown here is derived from an EMBL/GenBank/DDBJ whole genome shotgun (WGS) entry which is preliminary data.</text>
</comment>
<keyword evidence="4" id="KW-1185">Reference proteome</keyword>
<keyword evidence="1" id="KW-1133">Transmembrane helix</keyword>
<keyword evidence="1" id="KW-0472">Membrane</keyword>
<evidence type="ECO:0000256" key="1">
    <source>
        <dbReference type="SAM" id="Phobius"/>
    </source>
</evidence>
<dbReference type="AlphaFoldDB" id="A0A8H7D1M7"/>
<dbReference type="OrthoDB" id="10603193at2759"/>
<feature type="chain" id="PRO_5034332142" evidence="2">
    <location>
        <begin position="19"/>
        <end position="264"/>
    </location>
</feature>
<gene>
    <name evidence="3" type="ORF">MVEN_00907700</name>
</gene>
<feature type="transmembrane region" description="Helical" evidence="1">
    <location>
        <begin position="159"/>
        <end position="180"/>
    </location>
</feature>
<feature type="transmembrane region" description="Helical" evidence="1">
    <location>
        <begin position="232"/>
        <end position="252"/>
    </location>
</feature>
<feature type="signal peptide" evidence="2">
    <location>
        <begin position="1"/>
        <end position="18"/>
    </location>
</feature>
<sequence>MLVQLNVRFVVLPSIVLACSVSDQLTILAERREAVTMLVYFKAWAVSLSSTMQKLKPYAGRLGFLPSQPTESHTYNVQGAHTTKNVSLDTFPSLADHIIFLDLNHDVHIAAITGARIIHIRLPPWIRYARPSTRSLAIDLARTHRLEYASVGYPAGRRVIFASIAANAVGVFSVVSLSFTHPLSVRTFYRTNTPPLPRHRITVHTTRQTPPSFNALPLFNPIGKRRWHCQRLFLVPACVGFTCCAILIRPFLNSFAVSRPMERE</sequence>
<accession>A0A8H7D1M7</accession>
<name>A0A8H7D1M7_9AGAR</name>